<keyword evidence="2" id="KW-0732">Signal</keyword>
<dbReference type="GO" id="GO:0003824">
    <property type="term" value="F:catalytic activity"/>
    <property type="evidence" value="ECO:0007669"/>
    <property type="project" value="InterPro"/>
</dbReference>
<organism evidence="3 4">
    <name type="scientific">Sclerotinia borealis (strain F-4128)</name>
    <dbReference type="NCBI Taxonomy" id="1432307"/>
    <lineage>
        <taxon>Eukaryota</taxon>
        <taxon>Fungi</taxon>
        <taxon>Dikarya</taxon>
        <taxon>Ascomycota</taxon>
        <taxon>Pezizomycotina</taxon>
        <taxon>Leotiomycetes</taxon>
        <taxon>Helotiales</taxon>
        <taxon>Sclerotiniaceae</taxon>
        <taxon>Sclerotinia</taxon>
    </lineage>
</organism>
<dbReference type="GO" id="GO:0005783">
    <property type="term" value="C:endoplasmic reticulum"/>
    <property type="evidence" value="ECO:0007669"/>
    <property type="project" value="TreeGrafter"/>
</dbReference>
<feature type="signal peptide" evidence="2">
    <location>
        <begin position="1"/>
        <end position="18"/>
    </location>
</feature>
<protein>
    <recommendedName>
        <fullName evidence="5">Purine nucleoside permease</fullName>
    </recommendedName>
</protein>
<evidence type="ECO:0000256" key="1">
    <source>
        <dbReference type="SAM" id="MobiDB-lite"/>
    </source>
</evidence>
<comment type="caution">
    <text evidence="3">The sequence shown here is derived from an EMBL/GenBank/DDBJ whole genome shotgun (WGS) entry which is preliminary data.</text>
</comment>
<name>W9C2Z9_SCLBF</name>
<evidence type="ECO:0000313" key="3">
    <source>
        <dbReference type="EMBL" id="ESZ90088.1"/>
    </source>
</evidence>
<dbReference type="PANTHER" id="PTHR38643">
    <property type="entry name" value="PURINE NUCLEOSIDE PERMEASE C285.05-RELATED"/>
    <property type="match status" value="1"/>
</dbReference>
<dbReference type="Gene3D" id="3.40.50.1580">
    <property type="entry name" value="Nucleoside phosphorylase domain"/>
    <property type="match status" value="1"/>
</dbReference>
<evidence type="ECO:0000313" key="4">
    <source>
        <dbReference type="Proteomes" id="UP000019487"/>
    </source>
</evidence>
<feature type="chain" id="PRO_5004918039" description="Purine nucleoside permease" evidence="2">
    <location>
        <begin position="19"/>
        <end position="457"/>
    </location>
</feature>
<accession>W9C2Z9</accession>
<dbReference type="GO" id="GO:0009116">
    <property type="term" value="P:nucleoside metabolic process"/>
    <property type="evidence" value="ECO:0007669"/>
    <property type="project" value="InterPro"/>
</dbReference>
<dbReference type="STRING" id="1432307.W9C2Z9"/>
<proteinExistence type="predicted"/>
<reference evidence="3 4" key="1">
    <citation type="journal article" date="2014" name="Genome Announc.">
        <title>Draft genome sequence of Sclerotinia borealis, a psychrophilic plant pathogenic fungus.</title>
        <authorList>
            <person name="Mardanov A.V."/>
            <person name="Beletsky A.V."/>
            <person name="Kadnikov V.V."/>
            <person name="Ignatov A.N."/>
            <person name="Ravin N.V."/>
        </authorList>
    </citation>
    <scope>NUCLEOTIDE SEQUENCE [LARGE SCALE GENOMIC DNA]</scope>
    <source>
        <strain evidence="4">F-4157</strain>
    </source>
</reference>
<dbReference type="Pfam" id="PF06516">
    <property type="entry name" value="NUP"/>
    <property type="match status" value="1"/>
</dbReference>
<dbReference type="InterPro" id="IPR009486">
    <property type="entry name" value="Pur_nuclsid_perm"/>
</dbReference>
<feature type="compositionally biased region" description="Basic residues" evidence="1">
    <location>
        <begin position="438"/>
        <end position="457"/>
    </location>
</feature>
<feature type="region of interest" description="Disordered" evidence="1">
    <location>
        <begin position="430"/>
        <end position="457"/>
    </location>
</feature>
<dbReference type="PANTHER" id="PTHR38643:SF1">
    <property type="entry name" value="PURINE NUCLEOSIDE PERMEASE C285.05-RELATED"/>
    <property type="match status" value="1"/>
</dbReference>
<keyword evidence="4" id="KW-1185">Reference proteome</keyword>
<dbReference type="OrthoDB" id="2331083at2759"/>
<dbReference type="AlphaFoldDB" id="W9C2Z9"/>
<gene>
    <name evidence="3" type="ORF">SBOR_9526</name>
</gene>
<dbReference type="GO" id="GO:0055085">
    <property type="term" value="P:transmembrane transport"/>
    <property type="evidence" value="ECO:0007669"/>
    <property type="project" value="InterPro"/>
</dbReference>
<dbReference type="EMBL" id="AYSA01000702">
    <property type="protein sequence ID" value="ESZ90088.1"/>
    <property type="molecule type" value="Genomic_DNA"/>
</dbReference>
<sequence>MRTSALLSLLAGVGSVAAAATTKPYGLPKTQLEKKDIHLSIKADGLDIKLDVTNTTASVVKPKVFIISMFSPEADIWYENSYTSGSIGNLLAKNITVPGFSPLFPQAHCLADGTVCQLTTGESEINAASTITALTLSIAFDLTSTYFLVGGIAGINPKHGTLGDVAFSKYAIQVALQYEFDAREKPENFTTGYFPQGSYAPDQYPTSIYGTEVFEVSEPLRDIAVAFAQKASLNDSSTSISYRALYEVESNTAQANRYQAATHAPTVITCDTATSDVYYSGTLLGEAFENTTALLTNGSGTYCMTAQEDNATLSALLRAALFKLVDFSRIIIMRTASDFDRPYPGASVEYNLLYSDQGGFEIAVQNIYLAGTEVIKGIIGEWDDRFEKGVVATNYVGDVFGSLGGEPDFGPGSEWEGEGVDVNGETIYVKRGGDGGKAKKGRSRREMKGRKGLMRRG</sequence>
<dbReference type="InterPro" id="IPR035994">
    <property type="entry name" value="Nucleoside_phosphorylase_sf"/>
</dbReference>
<dbReference type="HOGENOM" id="CLU_031475_0_1_1"/>
<dbReference type="Proteomes" id="UP000019487">
    <property type="component" value="Unassembled WGS sequence"/>
</dbReference>
<evidence type="ECO:0000256" key="2">
    <source>
        <dbReference type="SAM" id="SignalP"/>
    </source>
</evidence>
<evidence type="ECO:0008006" key="5">
    <source>
        <dbReference type="Google" id="ProtNLM"/>
    </source>
</evidence>